<dbReference type="EMBL" id="JAUEDK010000006">
    <property type="protein sequence ID" value="MDN0074224.1"/>
    <property type="molecule type" value="Genomic_DNA"/>
</dbReference>
<reference evidence="3" key="1">
    <citation type="submission" date="2023-06" db="EMBL/GenBank/DDBJ databases">
        <authorList>
            <person name="Zhang S."/>
        </authorList>
    </citation>
    <scope>NUCLEOTIDE SEQUENCE</scope>
    <source>
        <strain evidence="3">SG2303</strain>
    </source>
</reference>
<comment type="caution">
    <text evidence="3">The sequence shown here is derived from an EMBL/GenBank/DDBJ whole genome shotgun (WGS) entry which is preliminary data.</text>
</comment>
<evidence type="ECO:0000256" key="1">
    <source>
        <dbReference type="SAM" id="MobiDB-lite"/>
    </source>
</evidence>
<keyword evidence="2" id="KW-0732">Signal</keyword>
<feature type="compositionally biased region" description="Low complexity" evidence="1">
    <location>
        <begin position="290"/>
        <end position="301"/>
    </location>
</feature>
<name>A0ABT7XKA9_9NEIS</name>
<feature type="region of interest" description="Disordered" evidence="1">
    <location>
        <begin position="281"/>
        <end position="301"/>
    </location>
</feature>
<proteinExistence type="predicted"/>
<sequence length="532" mass="56708">MKRALISLLLASLPGMVLADSQGDEIARLKAQLNALQSRMDAMQKAAGNKSAKKKGDAAATATTDPAAPAASAQAVAADDPAPTMSAEDLAEMKQQLASMQLKVDALQTASTEGPLAGLSVTGYLDPTYMYNHNANSGSFQFVNHNSAYTYDTSTIGDVYLDIKKTFGVGPTAPSVEFSIMPNRGNGNTLLANDNGTVGNNIINTAQINYPLSDTTTIVAGLISSFGGYDVQQSNQTLSITHNLLYDFSDPGSYVGAGVNWSHGQWTVKTFLGNEQYRTRGSAVQTGSDPNNNNPLFKTNNTPTITARVDYQYSSPLDIGWSFNAGRQTLATSSATANANGSISNGCQGGNTGFGYQCTSSNPFSDYYFTEVDMTYLLPDAQFNAEVDYGTQKNAAWNGGDAVWYGASLQAHQKWTTDLLGRMGVTFRYDYLDDSKNGGGGGGVLLGSQGYDGNNGFGIDFACLANSTTNGSECKGANRQSLAAALLFYPIDQLIIKMEYRHDWANHDVFVKHNGSFTKTNDVVGAAMVYTF</sequence>
<keyword evidence="4" id="KW-1185">Reference proteome</keyword>
<organism evidence="3 4">
    <name type="scientific">Crenobacter oryzisoli</name>
    <dbReference type="NCBI Taxonomy" id="3056844"/>
    <lineage>
        <taxon>Bacteria</taxon>
        <taxon>Pseudomonadati</taxon>
        <taxon>Pseudomonadota</taxon>
        <taxon>Betaproteobacteria</taxon>
        <taxon>Neisseriales</taxon>
        <taxon>Neisseriaceae</taxon>
        <taxon>Crenobacter</taxon>
    </lineage>
</organism>
<dbReference type="RefSeq" id="WP_289828779.1">
    <property type="nucleotide sequence ID" value="NZ_JAUEDK010000006.1"/>
</dbReference>
<feature type="compositionally biased region" description="Low complexity" evidence="1">
    <location>
        <begin position="58"/>
        <end position="84"/>
    </location>
</feature>
<feature type="region of interest" description="Disordered" evidence="1">
    <location>
        <begin position="42"/>
        <end position="85"/>
    </location>
</feature>
<dbReference type="InterPro" id="IPR021485">
    <property type="entry name" value="DUF3138"/>
</dbReference>
<feature type="signal peptide" evidence="2">
    <location>
        <begin position="1"/>
        <end position="19"/>
    </location>
</feature>
<dbReference type="Proteomes" id="UP001168540">
    <property type="component" value="Unassembled WGS sequence"/>
</dbReference>
<accession>A0ABT7XKA9</accession>
<feature type="chain" id="PRO_5045214730" evidence="2">
    <location>
        <begin position="20"/>
        <end position="532"/>
    </location>
</feature>
<protein>
    <submittedName>
        <fullName evidence="3">DUF3138 family protein</fullName>
    </submittedName>
</protein>
<evidence type="ECO:0000313" key="3">
    <source>
        <dbReference type="EMBL" id="MDN0074224.1"/>
    </source>
</evidence>
<evidence type="ECO:0000256" key="2">
    <source>
        <dbReference type="SAM" id="SignalP"/>
    </source>
</evidence>
<gene>
    <name evidence="3" type="ORF">QU481_04880</name>
</gene>
<evidence type="ECO:0000313" key="4">
    <source>
        <dbReference type="Proteomes" id="UP001168540"/>
    </source>
</evidence>
<dbReference type="Pfam" id="PF11336">
    <property type="entry name" value="DUF3138"/>
    <property type="match status" value="1"/>
</dbReference>